<feature type="transmembrane region" description="Helical" evidence="1">
    <location>
        <begin position="97"/>
        <end position="116"/>
    </location>
</feature>
<dbReference type="RefSeq" id="WP_192065517.1">
    <property type="nucleotide sequence ID" value="NZ_JACYWY010000002.1"/>
</dbReference>
<proteinExistence type="predicted"/>
<dbReference type="EMBL" id="JACYWZ010000001">
    <property type="protein sequence ID" value="MBD8768492.1"/>
    <property type="molecule type" value="Genomic_DNA"/>
</dbReference>
<keyword evidence="1" id="KW-1133">Transmembrane helix</keyword>
<keyword evidence="3" id="KW-1185">Reference proteome</keyword>
<feature type="transmembrane region" description="Helical" evidence="1">
    <location>
        <begin position="6"/>
        <end position="25"/>
    </location>
</feature>
<name>A0ABR9BVE4_9PSED</name>
<gene>
    <name evidence="2" type="ORF">IFT38_02975</name>
</gene>
<evidence type="ECO:0000256" key="1">
    <source>
        <dbReference type="SAM" id="Phobius"/>
    </source>
</evidence>
<dbReference type="InterPro" id="IPR008407">
    <property type="entry name" value="Brnchd-chn_aa_trnsp_AzlD"/>
</dbReference>
<comment type="caution">
    <text evidence="2">The sequence shown here is derived from an EMBL/GenBank/DDBJ whole genome shotgun (WGS) entry which is preliminary data.</text>
</comment>
<dbReference type="Pfam" id="PF05437">
    <property type="entry name" value="AzlD"/>
    <property type="match status" value="1"/>
</dbReference>
<feature type="transmembrane region" description="Helical" evidence="1">
    <location>
        <begin position="73"/>
        <end position="90"/>
    </location>
</feature>
<dbReference type="Proteomes" id="UP000620025">
    <property type="component" value="Unassembled WGS sequence"/>
</dbReference>
<sequence length="117" mass="12069">MSLHLNEAWVAIIAMGAVTFATRALPFVFKRNFVEGKSPGKKTPLNALGPSLLAAIAVVAIMPDLRDAAVDGVQPFASYLVSLLATLAVLRLSKSAGLALMIGVACYALCLSVAGVA</sequence>
<organism evidence="2 3">
    <name type="scientific">Pseudomonas coleopterorum</name>
    <dbReference type="NCBI Taxonomy" id="1605838"/>
    <lineage>
        <taxon>Bacteria</taxon>
        <taxon>Pseudomonadati</taxon>
        <taxon>Pseudomonadota</taxon>
        <taxon>Gammaproteobacteria</taxon>
        <taxon>Pseudomonadales</taxon>
        <taxon>Pseudomonadaceae</taxon>
        <taxon>Pseudomonas</taxon>
    </lineage>
</organism>
<protein>
    <submittedName>
        <fullName evidence="2">AzlD domain-containing protein</fullName>
    </submittedName>
</protein>
<keyword evidence="1" id="KW-0472">Membrane</keyword>
<evidence type="ECO:0000313" key="3">
    <source>
        <dbReference type="Proteomes" id="UP000620025"/>
    </source>
</evidence>
<keyword evidence="1" id="KW-0812">Transmembrane</keyword>
<evidence type="ECO:0000313" key="2">
    <source>
        <dbReference type="EMBL" id="MBD8768492.1"/>
    </source>
</evidence>
<feature type="transmembrane region" description="Helical" evidence="1">
    <location>
        <begin position="45"/>
        <end position="61"/>
    </location>
</feature>
<accession>A0ABR9BVE4</accession>
<reference evidence="2 3" key="1">
    <citation type="journal article" date="2020" name="FEMS Microbiol. Ecol.">
        <title>Temporal dynamics of bacterial communities during seed development and maturation.</title>
        <authorList>
            <person name="Chesneau G."/>
            <person name="Torres-Cortes G."/>
            <person name="Briand M."/>
            <person name="Darrasse A."/>
            <person name="Preveaux A."/>
            <person name="Marais C."/>
            <person name="Jacques M.A."/>
            <person name="Shade A."/>
            <person name="Barret M."/>
        </authorList>
    </citation>
    <scope>NUCLEOTIDE SEQUENCE [LARGE SCALE GENOMIC DNA]</scope>
    <source>
        <strain evidence="2 3">CFBP13599</strain>
    </source>
</reference>